<dbReference type="InterPro" id="IPR008207">
    <property type="entry name" value="Sig_transdc_His_kin_Hpt_dom"/>
</dbReference>
<dbReference type="GO" id="GO:0000160">
    <property type="term" value="P:phosphorelay signal transduction system"/>
    <property type="evidence" value="ECO:0007669"/>
    <property type="project" value="InterPro"/>
</dbReference>
<evidence type="ECO:0000259" key="2">
    <source>
        <dbReference type="PROSITE" id="PS50894"/>
    </source>
</evidence>
<gene>
    <name evidence="3" type="primary">mpr1-1</name>
    <name evidence="3" type="ORF">Forpi1262_v013804</name>
</gene>
<accession>A0A8J5U937</accession>
<dbReference type="PANTHER" id="PTHR28242">
    <property type="entry name" value="PHOSPHORELAY INTERMEDIATE PROTEIN YPD1"/>
    <property type="match status" value="1"/>
</dbReference>
<organism evidence="3 4">
    <name type="scientific">Fusarium oxysporum f. sp. raphani</name>
    <dbReference type="NCBI Taxonomy" id="96318"/>
    <lineage>
        <taxon>Eukaryota</taxon>
        <taxon>Fungi</taxon>
        <taxon>Dikarya</taxon>
        <taxon>Ascomycota</taxon>
        <taxon>Pezizomycotina</taxon>
        <taxon>Sordariomycetes</taxon>
        <taxon>Hypocreomycetidae</taxon>
        <taxon>Hypocreales</taxon>
        <taxon>Nectriaceae</taxon>
        <taxon>Fusarium</taxon>
        <taxon>Fusarium oxysporum species complex</taxon>
    </lineage>
</organism>
<comment type="caution">
    <text evidence="3">The sequence shown here is derived from an EMBL/GenBank/DDBJ whole genome shotgun (WGS) entry which is preliminary data.</text>
</comment>
<dbReference type="CDD" id="cd00088">
    <property type="entry name" value="HPT"/>
    <property type="match status" value="1"/>
</dbReference>
<feature type="modified residue" description="Phosphohistidine" evidence="1">
    <location>
        <position position="74"/>
    </location>
</feature>
<keyword evidence="1" id="KW-0597">Phosphoprotein</keyword>
<protein>
    <submittedName>
        <fullName evidence="3">Multistep phosphorelay regulator 1</fullName>
    </submittedName>
</protein>
<evidence type="ECO:0000313" key="4">
    <source>
        <dbReference type="Proteomes" id="UP000693942"/>
    </source>
</evidence>
<sequence>MSGDQDHSSISADAQDFVDMNIFEQILELDDEGSDREFSKELVFGFFEQAENTFDEIGHSLEERNLEKLLALGHFLKGSAAALGIYKVRDACEKIQHLAAGRDESGFEHIEREESLAKIRDILPTLKIDYKAAKDWLTTFFRPGEYVVTGTVQDGKSNYLEGAMLVGLYMFVALTF</sequence>
<dbReference type="AlphaFoldDB" id="A0A8J5U937"/>
<dbReference type="Pfam" id="PF01627">
    <property type="entry name" value="Hpt"/>
    <property type="match status" value="1"/>
</dbReference>
<dbReference type="Proteomes" id="UP000693942">
    <property type="component" value="Unassembled WGS sequence"/>
</dbReference>
<dbReference type="GO" id="GO:0043424">
    <property type="term" value="F:protein histidine kinase binding"/>
    <property type="evidence" value="ECO:0007669"/>
    <property type="project" value="InterPro"/>
</dbReference>
<dbReference type="PROSITE" id="PS50894">
    <property type="entry name" value="HPT"/>
    <property type="match status" value="1"/>
</dbReference>
<proteinExistence type="predicted"/>
<dbReference type="InterPro" id="IPR045871">
    <property type="entry name" value="AHP1-5/YPD1"/>
</dbReference>
<dbReference type="GO" id="GO:0009927">
    <property type="term" value="F:histidine phosphotransfer kinase activity"/>
    <property type="evidence" value="ECO:0007669"/>
    <property type="project" value="InterPro"/>
</dbReference>
<dbReference type="EMBL" id="JAELUR010000012">
    <property type="protein sequence ID" value="KAG7425118.1"/>
    <property type="molecule type" value="Genomic_DNA"/>
</dbReference>
<evidence type="ECO:0000256" key="1">
    <source>
        <dbReference type="PROSITE-ProRule" id="PRU00110"/>
    </source>
</evidence>
<evidence type="ECO:0000313" key="3">
    <source>
        <dbReference type="EMBL" id="KAG7425118.1"/>
    </source>
</evidence>
<dbReference type="PANTHER" id="PTHR28242:SF52">
    <property type="entry name" value="PHOSPHORELAY INTERMEDIATE PROTEIN YPD1"/>
    <property type="match status" value="1"/>
</dbReference>
<dbReference type="GO" id="GO:0005737">
    <property type="term" value="C:cytoplasm"/>
    <property type="evidence" value="ECO:0007669"/>
    <property type="project" value="TreeGrafter"/>
</dbReference>
<reference evidence="3" key="1">
    <citation type="submission" date="2021-04" db="EMBL/GenBank/DDBJ databases">
        <title>First draft genome resource for Brassicaceae pathogens Fusarium oxysporum f. sp. raphani and Fusarium oxysporum f. sp. rapae.</title>
        <authorList>
            <person name="Asai S."/>
        </authorList>
    </citation>
    <scope>NUCLEOTIDE SEQUENCE</scope>
    <source>
        <strain evidence="3">Tf1262</strain>
    </source>
</reference>
<feature type="domain" description="HPt" evidence="2">
    <location>
        <begin position="35"/>
        <end position="140"/>
    </location>
</feature>
<name>A0A8J5U937_FUSOX</name>
<dbReference type="GO" id="GO:0005634">
    <property type="term" value="C:nucleus"/>
    <property type="evidence" value="ECO:0007669"/>
    <property type="project" value="TreeGrafter"/>
</dbReference>